<accession>A0A397T199</accession>
<feature type="compositionally biased region" description="Polar residues" evidence="1">
    <location>
        <begin position="19"/>
        <end position="33"/>
    </location>
</feature>
<comment type="caution">
    <text evidence="2">The sequence shown here is derived from an EMBL/GenBank/DDBJ whole genome shotgun (WGS) entry which is preliminary data.</text>
</comment>
<feature type="region of interest" description="Disordered" evidence="1">
    <location>
        <begin position="439"/>
        <end position="468"/>
    </location>
</feature>
<organism evidence="2 3">
    <name type="scientific">Glomus cerebriforme</name>
    <dbReference type="NCBI Taxonomy" id="658196"/>
    <lineage>
        <taxon>Eukaryota</taxon>
        <taxon>Fungi</taxon>
        <taxon>Fungi incertae sedis</taxon>
        <taxon>Mucoromycota</taxon>
        <taxon>Glomeromycotina</taxon>
        <taxon>Glomeromycetes</taxon>
        <taxon>Glomerales</taxon>
        <taxon>Glomeraceae</taxon>
        <taxon>Glomus</taxon>
    </lineage>
</organism>
<evidence type="ECO:0000313" key="2">
    <source>
        <dbReference type="EMBL" id="RIA91592.1"/>
    </source>
</evidence>
<feature type="compositionally biased region" description="Polar residues" evidence="1">
    <location>
        <begin position="1"/>
        <end position="12"/>
    </location>
</feature>
<gene>
    <name evidence="2" type="ORF">C1645_736971</name>
</gene>
<evidence type="ECO:0000313" key="3">
    <source>
        <dbReference type="Proteomes" id="UP000265703"/>
    </source>
</evidence>
<protein>
    <submittedName>
        <fullName evidence="2">Uncharacterized protein</fullName>
    </submittedName>
</protein>
<dbReference type="EMBL" id="QKYT01000148">
    <property type="protein sequence ID" value="RIA91592.1"/>
    <property type="molecule type" value="Genomic_DNA"/>
</dbReference>
<reference evidence="2 3" key="1">
    <citation type="submission" date="2018-06" db="EMBL/GenBank/DDBJ databases">
        <title>Comparative genomics reveals the genomic features of Rhizophagus irregularis, R. cerebriforme, R. diaphanum and Gigaspora rosea, and their symbiotic lifestyle signature.</title>
        <authorList>
            <person name="Morin E."/>
            <person name="San Clemente H."/>
            <person name="Chen E.C.H."/>
            <person name="De La Providencia I."/>
            <person name="Hainaut M."/>
            <person name="Kuo A."/>
            <person name="Kohler A."/>
            <person name="Murat C."/>
            <person name="Tang N."/>
            <person name="Roy S."/>
            <person name="Loubradou J."/>
            <person name="Henrissat B."/>
            <person name="Grigoriev I.V."/>
            <person name="Corradi N."/>
            <person name="Roux C."/>
            <person name="Martin F.M."/>
        </authorList>
    </citation>
    <scope>NUCLEOTIDE SEQUENCE [LARGE SCALE GENOMIC DNA]</scope>
    <source>
        <strain evidence="2 3">DAOM 227022</strain>
    </source>
</reference>
<dbReference type="AlphaFoldDB" id="A0A397T199"/>
<feature type="region of interest" description="Disordered" evidence="1">
    <location>
        <begin position="1"/>
        <end position="33"/>
    </location>
</feature>
<sequence>MSSVHSNKSSNKTLRRVTRSQSTNNNTETQYKTTTNLDNKKNIISDTYGPSPTNTINVQTISEIKNNIENTAVVTTTVATSDKDIIMGNTIEETNLAQNSSSSSSLPAITTPHQNLAHSIHATEKGKNPLHSSNTNQNTHNTFNMIFTMPQNDDHQTTSNNTPINDDFNDTNNLTFISDTDNLTINDYTDLFLSFALLSDLPSLKSLEPLLKKIHARTCTFVPTDKRHITKSAYVYIIQKDFINKNKTININNHNIYIMNPKLKYCTKQYSKEYHPLTDTRTKPPPTTSKRKCRIKSLLQQSIQKINTLESIQKDINEIKKNVLDNKEKITQTNTKVDIVITRTEELNQNILTIQPMNQNTYTHRRKKEKLLTPNTNDTSNKFAFNPKIDTFSNIGSLKTISSIPDNNFIKPSTGNNYLIPINPPKHLINETESEYMENMNYEESSSPSDNAQNIYDQSNNLGEPSTSQWNFNPLKNWKY</sequence>
<proteinExistence type="predicted"/>
<name>A0A397T199_9GLOM</name>
<dbReference type="Proteomes" id="UP000265703">
    <property type="component" value="Unassembled WGS sequence"/>
</dbReference>
<feature type="compositionally biased region" description="Polar residues" evidence="1">
    <location>
        <begin position="448"/>
        <end position="468"/>
    </location>
</feature>
<keyword evidence="3" id="KW-1185">Reference proteome</keyword>
<evidence type="ECO:0000256" key="1">
    <source>
        <dbReference type="SAM" id="MobiDB-lite"/>
    </source>
</evidence>